<evidence type="ECO:0000313" key="1">
    <source>
        <dbReference type="EMBL" id="KAJ8114347.1"/>
    </source>
</evidence>
<reference evidence="1" key="1">
    <citation type="submission" date="2022-11" db="EMBL/GenBank/DDBJ databases">
        <title>Genome Sequence of Boeremia exigua.</title>
        <authorList>
            <person name="Buettner E."/>
        </authorList>
    </citation>
    <scope>NUCLEOTIDE SEQUENCE</scope>
    <source>
        <strain evidence="1">CU02</strain>
    </source>
</reference>
<dbReference type="EMBL" id="JAPHNI010000199">
    <property type="protein sequence ID" value="KAJ8114347.1"/>
    <property type="molecule type" value="Genomic_DNA"/>
</dbReference>
<organism evidence="1 2">
    <name type="scientific">Boeremia exigua</name>
    <dbReference type="NCBI Taxonomy" id="749465"/>
    <lineage>
        <taxon>Eukaryota</taxon>
        <taxon>Fungi</taxon>
        <taxon>Dikarya</taxon>
        <taxon>Ascomycota</taxon>
        <taxon>Pezizomycotina</taxon>
        <taxon>Dothideomycetes</taxon>
        <taxon>Pleosporomycetidae</taxon>
        <taxon>Pleosporales</taxon>
        <taxon>Pleosporineae</taxon>
        <taxon>Didymellaceae</taxon>
        <taxon>Boeremia</taxon>
    </lineage>
</organism>
<sequence length="1026" mass="114468">MVAVMENVTASGLVAHAFAFISPVLDANLSMSTAHTCFRSALTQAFRPSTRGSPASNSVCAFLVPALSRSSKRPFSSSKRQSRPQDAASPASTGRPDDPLVYVHPPKGNNPPVKHRIQIPTRDARGDIEQWLAAIEPFLPVDIRRQYKDSPDISSTVTSIDFSIVIKKAQDASHDLLSHLGLVEGRWQAVVWIAKKLAEGKKQTEEASAWLHPSENAIWPVESNPRSLHDLTHQPLRLDRSRPRQKLARSLDELTEAPDIVRSQHLIIKQALGQLWRSLGTMILAAPEQDKSGQNAIMPHVLEIIAHLHHVGLMPDSVYAFRPQHNKYALQQPPTLHMLSSKILTALSDASWRAHEAAVKSAKEGAKASYFLGHEIPGSRYRVEITEVSPELWLELVLWSCLHGGWTIDGAAILKKLAAKQGDHTWGLLSWREILEAEQQRLPSVSEGWRLFTMRGDTAAGAEDRARTRSTISSEVVTAFIDALVNEMRLGVGARGTNPEDLIDHIATLKRFLEANNLSLGSVAWDSIITRLLESGGFDPEKRPELLLHLFHLAAEFGTEVGSVNASPAADDEIPYFFEPTTAPLNLLHRAMRAFISIGDTRRTMESFNMLQQHTDNNKQKSLQQFFEALKTTSLKQAEPFTSQTAPIDFPSFETNLPVPLLAKLLDLATDSEMYELGRCFVYSEDLDGPVISRGLYIHRNIAASLVRFGTLAGENDIVLDIVQRVGYLDPQTKQQRMPNEILTALFRSQVRLRRWDAVLNMQKHALRLSGWKPRPSILTTFAAELLRASGVSETEVAAAKKAFFGMLFTWERLILSNIGNELNCTLAILSTVDEPWKKYCSQFLNFSSRQRVRLSADNFNQILGGVLDRYGSVKGKELIDQWCYKPGGQFASFRAPGGVPTMPRFRYGRSEELADFPDNIEIVQDSGATLTLKGRILPNRRTIWAVIWKVQSEVEQWGQEGEKMTTSARDQARDTLRWAARLLYCLGSDYEDIVRDLSSLAKLAKLEPPQHHSVIGQANVAKHGL</sequence>
<comment type="caution">
    <text evidence="1">The sequence shown here is derived from an EMBL/GenBank/DDBJ whole genome shotgun (WGS) entry which is preliminary data.</text>
</comment>
<keyword evidence="2" id="KW-1185">Reference proteome</keyword>
<evidence type="ECO:0000313" key="2">
    <source>
        <dbReference type="Proteomes" id="UP001153331"/>
    </source>
</evidence>
<name>A0ACC2IGQ4_9PLEO</name>
<dbReference type="Proteomes" id="UP001153331">
    <property type="component" value="Unassembled WGS sequence"/>
</dbReference>
<accession>A0ACC2IGQ4</accession>
<proteinExistence type="predicted"/>
<protein>
    <submittedName>
        <fullName evidence="1">Uncharacterized protein</fullName>
    </submittedName>
</protein>
<gene>
    <name evidence="1" type="ORF">OPT61_g3752</name>
</gene>